<protein>
    <recommendedName>
        <fullName evidence="3">Roadblock/LC7 domain-containing protein</fullName>
    </recommendedName>
</protein>
<proteinExistence type="predicted"/>
<dbReference type="Proteomes" id="UP001501759">
    <property type="component" value="Unassembled WGS sequence"/>
</dbReference>
<accession>A0ABP9IK45</accession>
<evidence type="ECO:0000313" key="2">
    <source>
        <dbReference type="Proteomes" id="UP001501759"/>
    </source>
</evidence>
<comment type="caution">
    <text evidence="1">The sequence shown here is derived from an EMBL/GenBank/DDBJ whole genome shotgun (WGS) entry which is preliminary data.</text>
</comment>
<reference evidence="2" key="1">
    <citation type="journal article" date="2019" name="Int. J. Syst. Evol. Microbiol.">
        <title>The Global Catalogue of Microorganisms (GCM) 10K type strain sequencing project: providing services to taxonomists for standard genome sequencing and annotation.</title>
        <authorList>
            <consortium name="The Broad Institute Genomics Platform"/>
            <consortium name="The Broad Institute Genome Sequencing Center for Infectious Disease"/>
            <person name="Wu L."/>
            <person name="Ma J."/>
        </authorList>
    </citation>
    <scope>NUCLEOTIDE SEQUENCE [LARGE SCALE GENOMIC DNA]</scope>
    <source>
        <strain evidence="2">JCM 18409</strain>
    </source>
</reference>
<dbReference type="RefSeq" id="WP_345642503.1">
    <property type="nucleotide sequence ID" value="NZ_BAABKB010000002.1"/>
</dbReference>
<organism evidence="1 2">
    <name type="scientific">Streptomyces siamensis</name>
    <dbReference type="NCBI Taxonomy" id="1274986"/>
    <lineage>
        <taxon>Bacteria</taxon>
        <taxon>Bacillati</taxon>
        <taxon>Actinomycetota</taxon>
        <taxon>Actinomycetes</taxon>
        <taxon>Kitasatosporales</taxon>
        <taxon>Streptomycetaceae</taxon>
        <taxon>Streptomyces</taxon>
    </lineage>
</organism>
<name>A0ABP9IK45_9ACTN</name>
<dbReference type="EMBL" id="BAABKB010000002">
    <property type="protein sequence ID" value="GAA4999646.1"/>
    <property type="molecule type" value="Genomic_DNA"/>
</dbReference>
<evidence type="ECO:0000313" key="1">
    <source>
        <dbReference type="EMBL" id="GAA4999646.1"/>
    </source>
</evidence>
<sequence length="159" mass="17166">MATIARPSAATKATPVPADQSISTFRHVEIMMDLDDGQQMLVTASDANLGDLQVVTAAQALASIETMRGEADRMEALVNEYAATVLIPQLIAAFGIELEELDTASLCEGVPHLNAGLGVFCEARKDGTFLVVVPKGQNPVQRFHFMRELVRDLQKRGQA</sequence>
<gene>
    <name evidence="1" type="ORF">GCM10023335_12740</name>
</gene>
<evidence type="ECO:0008006" key="3">
    <source>
        <dbReference type="Google" id="ProtNLM"/>
    </source>
</evidence>
<keyword evidence="2" id="KW-1185">Reference proteome</keyword>